<evidence type="ECO:0000256" key="2">
    <source>
        <dbReference type="ARBA" id="ARBA00022801"/>
    </source>
</evidence>
<dbReference type="GO" id="GO:0006285">
    <property type="term" value="P:base-excision repair, AP site formation"/>
    <property type="evidence" value="ECO:0007669"/>
    <property type="project" value="InterPro"/>
</dbReference>
<dbReference type="PANTHER" id="PTHR12159:SF9">
    <property type="entry name" value="G_T MISMATCH-SPECIFIC THYMINE DNA GLYCOSYLASE"/>
    <property type="match status" value="1"/>
</dbReference>
<reference evidence="5 6" key="1">
    <citation type="submission" date="2017-09" db="EMBL/GenBank/DDBJ databases">
        <title>Sequencing the genomes of two abundant thermophiles in Great Basin hot springs: Thermocrinis jamiesonii and novel Chloroflexi Thermoflexus hugenholtzii.</title>
        <authorList>
            <person name="Hedlund B."/>
        </authorList>
    </citation>
    <scope>NUCLEOTIDE SEQUENCE [LARGE SCALE GENOMIC DNA]</scope>
    <source>
        <strain evidence="5 6">G233</strain>
    </source>
</reference>
<dbReference type="EMBL" id="PDJQ01000001">
    <property type="protein sequence ID" value="PFG74008.1"/>
    <property type="molecule type" value="Genomic_DNA"/>
</dbReference>
<dbReference type="InterPro" id="IPR036895">
    <property type="entry name" value="Uracil-DNA_glycosylase-like_sf"/>
</dbReference>
<evidence type="ECO:0000256" key="1">
    <source>
        <dbReference type="ARBA" id="ARBA00022763"/>
    </source>
</evidence>
<evidence type="ECO:0000259" key="4">
    <source>
        <dbReference type="Pfam" id="PF03167"/>
    </source>
</evidence>
<dbReference type="GO" id="GO:0004844">
    <property type="term" value="F:uracil DNA N-glycosylase activity"/>
    <property type="evidence" value="ECO:0007669"/>
    <property type="project" value="TreeGrafter"/>
</dbReference>
<dbReference type="InterPro" id="IPR005122">
    <property type="entry name" value="Uracil-DNA_glycosylase-like"/>
</dbReference>
<dbReference type="Gene3D" id="3.40.470.10">
    <property type="entry name" value="Uracil-DNA glycosylase-like domain"/>
    <property type="match status" value="1"/>
</dbReference>
<comment type="caution">
    <text evidence="5">The sequence shown here is derived from an EMBL/GenBank/DDBJ whole genome shotgun (WGS) entry which is preliminary data.</text>
</comment>
<dbReference type="InterPro" id="IPR015637">
    <property type="entry name" value="MUG/TDG"/>
</dbReference>
<dbReference type="Proteomes" id="UP000223071">
    <property type="component" value="Unassembled WGS sequence"/>
</dbReference>
<name>A0A2A9HDW7_TEPT2</name>
<dbReference type="PANTHER" id="PTHR12159">
    <property type="entry name" value="G/T AND G/U MISMATCH-SPECIFIC DNA GLYCOSYLASE"/>
    <property type="match status" value="1"/>
</dbReference>
<dbReference type="AlphaFoldDB" id="A0A2A9HDW7"/>
<keyword evidence="2" id="KW-0378">Hydrolase</keyword>
<evidence type="ECO:0000256" key="3">
    <source>
        <dbReference type="ARBA" id="ARBA00023204"/>
    </source>
</evidence>
<dbReference type="Pfam" id="PF03167">
    <property type="entry name" value="UDG"/>
    <property type="match status" value="1"/>
</dbReference>
<gene>
    <name evidence="5" type="ORF">A9A59_1215</name>
</gene>
<dbReference type="GO" id="GO:0008263">
    <property type="term" value="F:pyrimidine-specific mismatch base pair DNA N-glycosylase activity"/>
    <property type="evidence" value="ECO:0007669"/>
    <property type="project" value="TreeGrafter"/>
</dbReference>
<evidence type="ECO:0000313" key="6">
    <source>
        <dbReference type="Proteomes" id="UP000223071"/>
    </source>
</evidence>
<dbReference type="CDD" id="cd10028">
    <property type="entry name" value="UDG-F2_TDG_MUG"/>
    <property type="match status" value="1"/>
</dbReference>
<protein>
    <submittedName>
        <fullName evidence="5">G/U mismatch-specific uracil-DNA glycosylase</fullName>
    </submittedName>
</protein>
<evidence type="ECO:0000313" key="5">
    <source>
        <dbReference type="EMBL" id="PFG74008.1"/>
    </source>
</evidence>
<organism evidence="5 6">
    <name type="scientific">Tepidiforma thermophila (strain KCTC 52669 / CGMCC 1.13589 / G233)</name>
    <dbReference type="NCBI Taxonomy" id="2761530"/>
    <lineage>
        <taxon>Bacteria</taxon>
        <taxon>Bacillati</taxon>
        <taxon>Chloroflexota</taxon>
        <taxon>Tepidiformia</taxon>
        <taxon>Tepidiformales</taxon>
        <taxon>Tepidiformaceae</taxon>
        <taxon>Tepidiforma</taxon>
    </lineage>
</organism>
<keyword evidence="1" id="KW-0227">DNA damage</keyword>
<proteinExistence type="predicted"/>
<dbReference type="SUPFAM" id="SSF52141">
    <property type="entry name" value="Uracil-DNA glycosylase-like"/>
    <property type="match status" value="1"/>
</dbReference>
<keyword evidence="3" id="KW-0234">DNA repair</keyword>
<keyword evidence="6" id="KW-1185">Reference proteome</keyword>
<accession>A0A2A9HDW7</accession>
<feature type="domain" description="Uracil-DNA glycosylase-like" evidence="4">
    <location>
        <begin position="15"/>
        <end position="178"/>
    </location>
</feature>
<sequence length="202" mass="22416">MTELPCGCPGSLPHLLRPGLRLVFIGYNPAIYSARAGHYYARPGNRFWVHLSESGIAGRPVRPEDDRLLPEEAGIGFTDLCCRPTVRAEHLTADEIRAGALRLHRELLEFQPAIACFSGRGIYQHFARHALGIPAAELARRPYGEQPERIGRTIPWVIPSSSGLASRWHALRLEWLHRLREALPPLEPPSCPTSSLEAPASP</sequence>
<dbReference type="RefSeq" id="WP_098503430.1">
    <property type="nucleotide sequence ID" value="NZ_PDJQ01000001.1"/>
</dbReference>